<protein>
    <recommendedName>
        <fullName evidence="2">DUF6314 domain-containing protein</fullName>
    </recommendedName>
</protein>
<dbReference type="InterPro" id="IPR045632">
    <property type="entry name" value="DUF6314"/>
</dbReference>
<dbReference type="EMBL" id="BNCD01000004">
    <property type="protein sequence ID" value="GHH75556.1"/>
    <property type="molecule type" value="Genomic_DNA"/>
</dbReference>
<keyword evidence="4" id="KW-1185">Reference proteome</keyword>
<name>A0A919G161_9ACTN</name>
<dbReference type="Pfam" id="PF19834">
    <property type="entry name" value="DUF6314"/>
    <property type="match status" value="1"/>
</dbReference>
<comment type="caution">
    <text evidence="3">The sequence shown here is derived from an EMBL/GenBank/DDBJ whole genome shotgun (WGS) entry which is preliminary data.</text>
</comment>
<evidence type="ECO:0000313" key="3">
    <source>
        <dbReference type="EMBL" id="GHH75556.1"/>
    </source>
</evidence>
<feature type="region of interest" description="Disordered" evidence="1">
    <location>
        <begin position="56"/>
        <end position="91"/>
    </location>
</feature>
<dbReference type="Proteomes" id="UP000603708">
    <property type="component" value="Unassembled WGS sequence"/>
</dbReference>
<evidence type="ECO:0000313" key="4">
    <source>
        <dbReference type="Proteomes" id="UP000603708"/>
    </source>
</evidence>
<feature type="domain" description="DUF6314" evidence="2">
    <location>
        <begin position="27"/>
        <end position="185"/>
    </location>
</feature>
<evidence type="ECO:0000259" key="2">
    <source>
        <dbReference type="Pfam" id="PF19834"/>
    </source>
</evidence>
<reference evidence="3" key="1">
    <citation type="journal article" date="2014" name="Int. J. Syst. Evol. Microbiol.">
        <title>Complete genome sequence of Corynebacterium casei LMG S-19264T (=DSM 44701T), isolated from a smear-ripened cheese.</title>
        <authorList>
            <consortium name="US DOE Joint Genome Institute (JGI-PGF)"/>
            <person name="Walter F."/>
            <person name="Albersmeier A."/>
            <person name="Kalinowski J."/>
            <person name="Ruckert C."/>
        </authorList>
    </citation>
    <scope>NUCLEOTIDE SEQUENCE</scope>
    <source>
        <strain evidence="3">JCM 5069</strain>
    </source>
</reference>
<evidence type="ECO:0000256" key="1">
    <source>
        <dbReference type="SAM" id="MobiDB-lite"/>
    </source>
</evidence>
<feature type="compositionally biased region" description="Gly residues" evidence="1">
    <location>
        <begin position="61"/>
        <end position="89"/>
    </location>
</feature>
<reference evidence="3" key="2">
    <citation type="submission" date="2020-09" db="EMBL/GenBank/DDBJ databases">
        <authorList>
            <person name="Sun Q."/>
            <person name="Ohkuma M."/>
        </authorList>
    </citation>
    <scope>NUCLEOTIDE SEQUENCE</scope>
    <source>
        <strain evidence="3">JCM 5069</strain>
    </source>
</reference>
<organism evidence="3 4">
    <name type="scientific">Streptomyces sulfonofaciens</name>
    <dbReference type="NCBI Taxonomy" id="68272"/>
    <lineage>
        <taxon>Bacteria</taxon>
        <taxon>Bacillati</taxon>
        <taxon>Actinomycetota</taxon>
        <taxon>Actinomycetes</taxon>
        <taxon>Kitasatosporales</taxon>
        <taxon>Streptomycetaceae</taxon>
        <taxon>Streptomyces</taxon>
    </lineage>
</organism>
<dbReference type="AlphaFoldDB" id="A0A919G161"/>
<gene>
    <name evidence="3" type="ORF">GCM10018793_19180</name>
</gene>
<sequence length="193" mass="19986">MAEPAGRGPGARPAPGAVAVPDTLAYLTGAWHVERTVRDAASGAEGRFTGTTVFTPLLAEGTGGPGAPGSGAPGGHDGHGGPGERGGGLLSRESGTFVWQGTARPATRVLRFLPGERPGTARVEFSDGRPFHDLDLGAGHHVAHHPCAADVYRGEFTVTGPDRWRSVWWVAGPAKDQLLVTDYTRLSEPPGTP</sequence>
<proteinExistence type="predicted"/>
<accession>A0A919G161</accession>